<keyword evidence="9 11" id="KW-0472">Membrane</keyword>
<dbReference type="OrthoDB" id="7313036at2"/>
<evidence type="ECO:0000256" key="6">
    <source>
        <dbReference type="ARBA" id="ARBA00023004"/>
    </source>
</evidence>
<keyword evidence="17" id="KW-1185">Reference proteome</keyword>
<comment type="similarity">
    <text evidence="11 12">Belongs to the TonB-dependent receptor family.</text>
</comment>
<evidence type="ECO:0000256" key="5">
    <source>
        <dbReference type="ARBA" id="ARBA00022692"/>
    </source>
</evidence>
<keyword evidence="2 11" id="KW-0813">Transport</keyword>
<feature type="domain" description="TonB-dependent receptor plug" evidence="15">
    <location>
        <begin position="45"/>
        <end position="159"/>
    </location>
</feature>
<dbReference type="InterPro" id="IPR000531">
    <property type="entry name" value="Beta-barrel_TonB"/>
</dbReference>
<dbReference type="InterPro" id="IPR036942">
    <property type="entry name" value="Beta-barrel_TonB_sf"/>
</dbReference>
<dbReference type="AlphaFoldDB" id="A0A3R7SD90"/>
<evidence type="ECO:0000256" key="1">
    <source>
        <dbReference type="ARBA" id="ARBA00004571"/>
    </source>
</evidence>
<dbReference type="Proteomes" id="UP000238137">
    <property type="component" value="Unassembled WGS sequence"/>
</dbReference>
<keyword evidence="6" id="KW-0408">Iron</keyword>
<reference evidence="16" key="1">
    <citation type="submission" date="2018-05" db="EMBL/GenBank/DDBJ databases">
        <title>Reclassification of Methylarcula marina and Methylarcula terricola as Paracoccus methylarcula sp.nov., comb.nov. and Paracoccus terricola comb.nov.</title>
        <authorList>
            <person name="Shmareva M.N."/>
            <person name="Doronina N.V."/>
            <person name="Vasilenko O.V."/>
            <person name="Tarlachkov S.V."/>
            <person name="Trotsenko Y.A."/>
        </authorList>
    </citation>
    <scope>NUCLEOTIDE SEQUENCE [LARGE SCALE GENOMIC DNA]</scope>
    <source>
        <strain evidence="16">VKM B-2159</strain>
    </source>
</reference>
<evidence type="ECO:0000256" key="7">
    <source>
        <dbReference type="ARBA" id="ARBA00023065"/>
    </source>
</evidence>
<keyword evidence="8 12" id="KW-0798">TonB box</keyword>
<gene>
    <name evidence="16" type="ORF">A7A09_006840</name>
</gene>
<dbReference type="InterPro" id="IPR039426">
    <property type="entry name" value="TonB-dep_rcpt-like"/>
</dbReference>
<evidence type="ECO:0000259" key="14">
    <source>
        <dbReference type="Pfam" id="PF00593"/>
    </source>
</evidence>
<keyword evidence="16" id="KW-0675">Receptor</keyword>
<dbReference type="PANTHER" id="PTHR32552">
    <property type="entry name" value="FERRICHROME IRON RECEPTOR-RELATED"/>
    <property type="match status" value="1"/>
</dbReference>
<dbReference type="PROSITE" id="PS52016">
    <property type="entry name" value="TONB_DEPENDENT_REC_3"/>
    <property type="match status" value="1"/>
</dbReference>
<evidence type="ECO:0000256" key="4">
    <source>
        <dbReference type="ARBA" id="ARBA00022496"/>
    </source>
</evidence>
<dbReference type="RefSeq" id="WP_106690657.1">
    <property type="nucleotide sequence ID" value="NZ_PXNQ02000003.1"/>
</dbReference>
<evidence type="ECO:0000256" key="2">
    <source>
        <dbReference type="ARBA" id="ARBA00022448"/>
    </source>
</evidence>
<keyword evidence="10 11" id="KW-0998">Cell outer membrane</keyword>
<dbReference type="Pfam" id="PF07715">
    <property type="entry name" value="Plug"/>
    <property type="match status" value="1"/>
</dbReference>
<dbReference type="GO" id="GO:0006826">
    <property type="term" value="P:iron ion transport"/>
    <property type="evidence" value="ECO:0007669"/>
    <property type="project" value="UniProtKB-KW"/>
</dbReference>
<dbReference type="Pfam" id="PF00593">
    <property type="entry name" value="TonB_dep_Rec_b-barrel"/>
    <property type="match status" value="1"/>
</dbReference>
<evidence type="ECO:0000313" key="16">
    <source>
        <dbReference type="EMBL" id="RNF35308.1"/>
    </source>
</evidence>
<feature type="domain" description="TonB-dependent receptor-like beta-barrel" evidence="14">
    <location>
        <begin position="210"/>
        <end position="648"/>
    </location>
</feature>
<comment type="caution">
    <text evidence="16">The sequence shown here is derived from an EMBL/GenBank/DDBJ whole genome shotgun (WGS) entry which is preliminary data.</text>
</comment>
<dbReference type="PANTHER" id="PTHR32552:SF81">
    <property type="entry name" value="TONB-DEPENDENT OUTER MEMBRANE RECEPTOR"/>
    <property type="match status" value="1"/>
</dbReference>
<evidence type="ECO:0000256" key="12">
    <source>
        <dbReference type="RuleBase" id="RU003357"/>
    </source>
</evidence>
<protein>
    <submittedName>
        <fullName evidence="16">TonB-dependent receptor</fullName>
    </submittedName>
</protein>
<proteinExistence type="inferred from homology"/>
<comment type="subcellular location">
    <subcellularLocation>
        <location evidence="1 11">Cell outer membrane</location>
        <topology evidence="1 11">Multi-pass membrane protein</topology>
    </subcellularLocation>
</comment>
<evidence type="ECO:0000256" key="9">
    <source>
        <dbReference type="ARBA" id="ARBA00023136"/>
    </source>
</evidence>
<dbReference type="Gene3D" id="2.40.170.20">
    <property type="entry name" value="TonB-dependent receptor, beta-barrel domain"/>
    <property type="match status" value="1"/>
</dbReference>
<evidence type="ECO:0000259" key="15">
    <source>
        <dbReference type="Pfam" id="PF07715"/>
    </source>
</evidence>
<dbReference type="InterPro" id="IPR012910">
    <property type="entry name" value="Plug_dom"/>
</dbReference>
<evidence type="ECO:0000256" key="3">
    <source>
        <dbReference type="ARBA" id="ARBA00022452"/>
    </source>
</evidence>
<keyword evidence="5 11" id="KW-0812">Transmembrane</keyword>
<evidence type="ECO:0000313" key="17">
    <source>
        <dbReference type="Proteomes" id="UP000238137"/>
    </source>
</evidence>
<dbReference type="EMBL" id="PXNQ02000003">
    <property type="protein sequence ID" value="RNF35308.1"/>
    <property type="molecule type" value="Genomic_DNA"/>
</dbReference>
<dbReference type="GO" id="GO:0009279">
    <property type="term" value="C:cell outer membrane"/>
    <property type="evidence" value="ECO:0007669"/>
    <property type="project" value="UniProtKB-SubCell"/>
</dbReference>
<name>A0A3R7SD90_9RHOB</name>
<sequence>MRTRSFAGMLLGSVALITPFAAQAQQDVIVLEPIILEGEKLLRSISDTASSVSALSAEDIASDVGASSVAEAINGMPNVVFPDTVSAPIIRGQDTQGPNSGAGAFFGGTVPRAKTNVDGHYLSYNETVFGVASIWDVDAIEVFRGPQTIAQGANSIAGAIIVNTKDPSFTPEGAARLQYGTGGSRRASVAYSAPLGQDLAARISLDHAGRDGFIDYVNPGFQKGETDQDFAASEARFKLLWQPQAAPGLEAMLTFSHKQSNRPTSEAAGLPYDDLESTSLGMPSWDQRVNTTIADVSYEFSNGMQLSNQTQFSDQSIHRLAAPAENGEAFIDSKEISNETRLTFGGEDSRFSGVVGLFYAKTESDELLYTRGVSEFEDTKENLGVFSELTWRPDDRWTVSAGLRYQRDSIERSGTSSLAREELDYDRSFDAWLPKISVAYDVSPDVTVGALVSKGYNPGGVNLSFVQGRYFNFDAERATNYELFGRADLIDGRMRLTGNLFYTRFSDSQRVLPEYLDGLPRGNIVVNADDAKAYGLDLTMDYAVNDTLRVKAGLGLLHSEIGEFTDAAGVNYEGNKFGRTPDHTISLGMEWQVTDKTTVAADVSHIGGYYSTDWNRASYEVDSYTIANARVDHALNDKVNLYAYVENIFDERAPTYKYDDRQIGGIIASMTKPREVGLGLDLRF</sequence>
<feature type="signal peptide" evidence="13">
    <location>
        <begin position="1"/>
        <end position="24"/>
    </location>
</feature>
<organism evidence="16 17">
    <name type="scientific">Paracoccus methylarcula</name>
    <dbReference type="NCBI Taxonomy" id="72022"/>
    <lineage>
        <taxon>Bacteria</taxon>
        <taxon>Pseudomonadati</taxon>
        <taxon>Pseudomonadota</taxon>
        <taxon>Alphaproteobacteria</taxon>
        <taxon>Rhodobacterales</taxon>
        <taxon>Paracoccaceae</taxon>
        <taxon>Paracoccus</taxon>
    </lineage>
</organism>
<feature type="chain" id="PRO_5018778113" evidence="13">
    <location>
        <begin position="25"/>
        <end position="684"/>
    </location>
</feature>
<dbReference type="SUPFAM" id="SSF56935">
    <property type="entry name" value="Porins"/>
    <property type="match status" value="1"/>
</dbReference>
<keyword evidence="3 11" id="KW-1134">Transmembrane beta strand</keyword>
<evidence type="ECO:0000256" key="13">
    <source>
        <dbReference type="SAM" id="SignalP"/>
    </source>
</evidence>
<evidence type="ECO:0000256" key="11">
    <source>
        <dbReference type="PROSITE-ProRule" id="PRU01360"/>
    </source>
</evidence>
<keyword evidence="4" id="KW-0410">Iron transport</keyword>
<keyword evidence="13" id="KW-0732">Signal</keyword>
<evidence type="ECO:0000256" key="10">
    <source>
        <dbReference type="ARBA" id="ARBA00023237"/>
    </source>
</evidence>
<accession>A0A3R7SD90</accession>
<keyword evidence="7" id="KW-0406">Ion transport</keyword>
<evidence type="ECO:0000256" key="8">
    <source>
        <dbReference type="ARBA" id="ARBA00023077"/>
    </source>
</evidence>